<comment type="similarity">
    <text evidence="1">Belongs to the SNF2/RAD54 helicase family.</text>
</comment>
<evidence type="ECO:0000256" key="7">
    <source>
        <dbReference type="ARBA" id="ARBA00022833"/>
    </source>
</evidence>
<keyword evidence="3" id="KW-0547">Nucleotide-binding</keyword>
<dbReference type="SMART" id="SM00490">
    <property type="entry name" value="HELICc"/>
    <property type="match status" value="1"/>
</dbReference>
<dbReference type="GO" id="GO:0005737">
    <property type="term" value="C:cytoplasm"/>
    <property type="evidence" value="ECO:0007669"/>
    <property type="project" value="TreeGrafter"/>
</dbReference>
<evidence type="ECO:0000256" key="1">
    <source>
        <dbReference type="ARBA" id="ARBA00007025"/>
    </source>
</evidence>
<dbReference type="InterPro" id="IPR050628">
    <property type="entry name" value="SNF2_RAD54_helicase_TF"/>
</dbReference>
<feature type="compositionally biased region" description="Low complexity" evidence="10">
    <location>
        <begin position="68"/>
        <end position="84"/>
    </location>
</feature>
<keyword evidence="8" id="KW-0067">ATP-binding</keyword>
<feature type="compositionally biased region" description="Low complexity" evidence="10">
    <location>
        <begin position="103"/>
        <end position="119"/>
    </location>
</feature>
<feature type="compositionally biased region" description="Polar residues" evidence="10">
    <location>
        <begin position="50"/>
        <end position="61"/>
    </location>
</feature>
<evidence type="ECO:0000256" key="3">
    <source>
        <dbReference type="ARBA" id="ARBA00022741"/>
    </source>
</evidence>
<keyword evidence="6" id="KW-0347">Helicase</keyword>
<evidence type="ECO:0000256" key="2">
    <source>
        <dbReference type="ARBA" id="ARBA00022723"/>
    </source>
</evidence>
<dbReference type="SUPFAM" id="SSF57850">
    <property type="entry name" value="RING/U-box"/>
    <property type="match status" value="1"/>
</dbReference>
<dbReference type="Gene3D" id="3.40.50.300">
    <property type="entry name" value="P-loop containing nucleotide triphosphate hydrolases"/>
    <property type="match status" value="2"/>
</dbReference>
<dbReference type="CDD" id="cd16449">
    <property type="entry name" value="RING-HC"/>
    <property type="match status" value="1"/>
</dbReference>
<dbReference type="GO" id="GO:0005524">
    <property type="term" value="F:ATP binding"/>
    <property type="evidence" value="ECO:0007669"/>
    <property type="project" value="UniProtKB-KW"/>
</dbReference>
<organism evidence="14 15">
    <name type="scientific">Didymella pomorum</name>
    <dbReference type="NCBI Taxonomy" id="749634"/>
    <lineage>
        <taxon>Eukaryota</taxon>
        <taxon>Fungi</taxon>
        <taxon>Dikarya</taxon>
        <taxon>Ascomycota</taxon>
        <taxon>Pezizomycotina</taxon>
        <taxon>Dothideomycetes</taxon>
        <taxon>Pleosporomycetidae</taxon>
        <taxon>Pleosporales</taxon>
        <taxon>Pleosporineae</taxon>
        <taxon>Didymellaceae</taxon>
        <taxon>Didymella</taxon>
    </lineage>
</organism>
<dbReference type="CDD" id="cd18008">
    <property type="entry name" value="DEXDc_SHPRH-like"/>
    <property type="match status" value="1"/>
</dbReference>
<dbReference type="InterPro" id="IPR001650">
    <property type="entry name" value="Helicase_C-like"/>
</dbReference>
<dbReference type="InterPro" id="IPR038718">
    <property type="entry name" value="SNF2-like_sf"/>
</dbReference>
<evidence type="ECO:0000259" key="12">
    <source>
        <dbReference type="PROSITE" id="PS51192"/>
    </source>
</evidence>
<dbReference type="Pfam" id="PF00097">
    <property type="entry name" value="zf-C3HC4"/>
    <property type="match status" value="1"/>
</dbReference>
<dbReference type="InterPro" id="IPR001841">
    <property type="entry name" value="Znf_RING"/>
</dbReference>
<feature type="compositionally biased region" description="Polar residues" evidence="10">
    <location>
        <begin position="167"/>
        <end position="185"/>
    </location>
</feature>
<accession>A0A9W9D8V9</accession>
<feature type="compositionally biased region" description="Acidic residues" evidence="10">
    <location>
        <begin position="768"/>
        <end position="792"/>
    </location>
</feature>
<keyword evidence="4 9" id="KW-0863">Zinc-finger</keyword>
<dbReference type="PROSITE" id="PS51194">
    <property type="entry name" value="HELICASE_CTER"/>
    <property type="match status" value="1"/>
</dbReference>
<dbReference type="Pfam" id="PF00271">
    <property type="entry name" value="Helicase_C"/>
    <property type="match status" value="1"/>
</dbReference>
<dbReference type="InterPro" id="IPR049730">
    <property type="entry name" value="SNF2/RAD54-like_C"/>
</dbReference>
<dbReference type="PROSITE" id="PS50089">
    <property type="entry name" value="ZF_RING_2"/>
    <property type="match status" value="1"/>
</dbReference>
<dbReference type="GO" id="GO:0000724">
    <property type="term" value="P:double-strand break repair via homologous recombination"/>
    <property type="evidence" value="ECO:0007669"/>
    <property type="project" value="TreeGrafter"/>
</dbReference>
<dbReference type="SMART" id="SM00487">
    <property type="entry name" value="DEXDc"/>
    <property type="match status" value="1"/>
</dbReference>
<dbReference type="GO" id="GO:0004386">
    <property type="term" value="F:helicase activity"/>
    <property type="evidence" value="ECO:0007669"/>
    <property type="project" value="UniProtKB-KW"/>
</dbReference>
<dbReference type="EMBL" id="JAPEVA010000019">
    <property type="protein sequence ID" value="KAJ4407743.1"/>
    <property type="molecule type" value="Genomic_DNA"/>
</dbReference>
<dbReference type="SUPFAM" id="SSF52540">
    <property type="entry name" value="P-loop containing nucleoside triphosphate hydrolases"/>
    <property type="match status" value="2"/>
</dbReference>
<keyword evidence="5" id="KW-0378">Hydrolase</keyword>
<evidence type="ECO:0000259" key="11">
    <source>
        <dbReference type="PROSITE" id="PS50089"/>
    </source>
</evidence>
<dbReference type="GO" id="GO:0008270">
    <property type="term" value="F:zinc ion binding"/>
    <property type="evidence" value="ECO:0007669"/>
    <property type="project" value="UniProtKB-KW"/>
</dbReference>
<feature type="domain" description="Helicase C-terminal" evidence="13">
    <location>
        <begin position="883"/>
        <end position="1044"/>
    </location>
</feature>
<dbReference type="Gene3D" id="3.30.40.10">
    <property type="entry name" value="Zinc/RING finger domain, C3HC4 (zinc finger)"/>
    <property type="match status" value="1"/>
</dbReference>
<dbReference type="PANTHER" id="PTHR45626">
    <property type="entry name" value="TRANSCRIPTION TERMINATION FACTOR 2-RELATED"/>
    <property type="match status" value="1"/>
</dbReference>
<feature type="compositionally biased region" description="Polar residues" evidence="10">
    <location>
        <begin position="120"/>
        <end position="152"/>
    </location>
</feature>
<feature type="region of interest" description="Disordered" evidence="10">
    <location>
        <begin position="761"/>
        <end position="795"/>
    </location>
</feature>
<dbReference type="SMART" id="SM00184">
    <property type="entry name" value="RING"/>
    <property type="match status" value="1"/>
</dbReference>
<reference evidence="14" key="1">
    <citation type="submission" date="2022-10" db="EMBL/GenBank/DDBJ databases">
        <title>Tapping the CABI collections for fungal endophytes: first genome assemblies for Collariella, Neodidymelliopsis, Ascochyta clinopodiicola, Didymella pomorum, Didymosphaeria variabile, Neocosmospora piperis and Neocucurbitaria cava.</title>
        <authorList>
            <person name="Hill R."/>
        </authorList>
    </citation>
    <scope>NUCLEOTIDE SEQUENCE</scope>
    <source>
        <strain evidence="14">IMI 355091</strain>
    </source>
</reference>
<sequence length="1056" mass="119277">MATDWVSAKQLQDNINLIEDLLQSNGPDYSEREFYEQMLAEQYEELQDVQRGQTASNTQHPDSYMTLSAPQPAQPVSPASSSGASRKRSLGYNAMYPESKRQSVNPSPITPNTPNSINSDPPTFQQPYASSSRQLPLPQMSQYSQPPANQGFQDYGAPIYRQTTLPYGQSRPQAQSNVIDLTESNPPTPDPFPELNNAFMPGVHQPVDAFHQDFMPPSELAQFLIAPTPAGAGYAFQPTHVQQPFVPEPTYGVYEAPEVPLYVGHAGAPWAPADQEDEYGEPLSYDEAQAVENLLGNVSAHDAEDSPERREQTPITMCSQLKEYQKIGLTWLIKMETGTNKGGILADGMGLGKTVQAISLICARPSDDPRRRTTLIVAPVALMRQWEKEIERHIHPRYRLKVYIYHGNGKNADFAKLRQYDVVLTTYGILTSEYKQKETRKESMRHEEEQRTGVRRKAKEKLALLGGECMWYRVILDEAQCIKNRQTVGSKAAHDLMAMHRLVMTGTPMMNNIDELYPLIRFLGIPPYNDWSRFNQEFGKPIRNQHPETRKRAMQRVQVLLKSLMLRRQKDSVVDGQIVCNLPPKRLSKEAVEFSDDEMAVYKALENKAQMTLNKYIKDDRVSANYANILVLLLRLRQACCHPHLIKDLSQPATEHIAEDDLLSRAQDLHPDVIYRLKMAQDFECPVCFDADTNPTIIIPCGHTVCGECVQKLVDPTRAIRDGRENAGTAKCPQCRGELKAANITDYKHFCKVHVPEKLSDEDRAASEEVDDDSDSEDEDEVEEDDEGDDVDANGNLADFVVDDEAGSEYEASQPVEHDEASQPGPSAKSKGKKKDAKGKGKDKAKAKPKVTLAQLKKDSLRSKAAKQKYLRRLRKNWITSAKIEKTMELISDIAAKDPTEKILIFSQFTSLLDLLEVPMYERKLKYQRYDGSMSMSDRADAVEKFMDNPDERIMLLSLKAGNAGLNLAKASQVILLDPFWNPYVEEQAIDRAHRMPQDREVTVHRVLVPETVEDRICEIQDRKREMIDTALDESSGKSLTRLNVRELRFLFGMGR</sequence>
<dbReference type="FunFam" id="3.40.50.300:FF:002380">
    <property type="entry name" value="SWI/SNF family DNA-dependent ATPase, putative"/>
    <property type="match status" value="1"/>
</dbReference>
<dbReference type="PROSITE" id="PS00518">
    <property type="entry name" value="ZF_RING_1"/>
    <property type="match status" value="1"/>
</dbReference>
<dbReference type="PANTHER" id="PTHR45626:SF16">
    <property type="entry name" value="ATP-DEPENDENT HELICASE ULS1"/>
    <property type="match status" value="1"/>
</dbReference>
<feature type="region of interest" description="Disordered" evidence="10">
    <location>
        <begin position="167"/>
        <end position="187"/>
    </location>
</feature>
<dbReference type="InterPro" id="IPR014001">
    <property type="entry name" value="Helicase_ATP-bd"/>
</dbReference>
<dbReference type="CDD" id="cd18793">
    <property type="entry name" value="SF2_C_SNF"/>
    <property type="match status" value="1"/>
</dbReference>
<dbReference type="InterPro" id="IPR018957">
    <property type="entry name" value="Znf_C3HC4_RING-type"/>
</dbReference>
<proteinExistence type="inferred from homology"/>
<evidence type="ECO:0000256" key="4">
    <source>
        <dbReference type="ARBA" id="ARBA00022771"/>
    </source>
</evidence>
<keyword evidence="7" id="KW-0862">Zinc</keyword>
<dbReference type="GO" id="GO:0005634">
    <property type="term" value="C:nucleus"/>
    <property type="evidence" value="ECO:0007669"/>
    <property type="project" value="TreeGrafter"/>
</dbReference>
<dbReference type="Pfam" id="PF00176">
    <property type="entry name" value="SNF2-rel_dom"/>
    <property type="match status" value="1"/>
</dbReference>
<dbReference type="GO" id="GO:0016787">
    <property type="term" value="F:hydrolase activity"/>
    <property type="evidence" value="ECO:0007669"/>
    <property type="project" value="UniProtKB-KW"/>
</dbReference>
<evidence type="ECO:0000313" key="14">
    <source>
        <dbReference type="EMBL" id="KAJ4407743.1"/>
    </source>
</evidence>
<evidence type="ECO:0000256" key="10">
    <source>
        <dbReference type="SAM" id="MobiDB-lite"/>
    </source>
</evidence>
<dbReference type="InterPro" id="IPR013083">
    <property type="entry name" value="Znf_RING/FYVE/PHD"/>
</dbReference>
<comment type="caution">
    <text evidence="14">The sequence shown here is derived from an EMBL/GenBank/DDBJ whole genome shotgun (WGS) entry which is preliminary data.</text>
</comment>
<name>A0A9W9D8V9_9PLEO</name>
<protein>
    <submittedName>
        <fullName evidence="14">Uncharacterized protein</fullName>
    </submittedName>
</protein>
<evidence type="ECO:0000313" key="15">
    <source>
        <dbReference type="Proteomes" id="UP001140510"/>
    </source>
</evidence>
<evidence type="ECO:0000256" key="8">
    <source>
        <dbReference type="ARBA" id="ARBA00022840"/>
    </source>
</evidence>
<gene>
    <name evidence="14" type="ORF">N0V91_003713</name>
</gene>
<feature type="domain" description="Helicase ATP-binding" evidence="12">
    <location>
        <begin position="334"/>
        <end position="526"/>
    </location>
</feature>
<keyword evidence="15" id="KW-1185">Reference proteome</keyword>
<dbReference type="GO" id="GO:0008094">
    <property type="term" value="F:ATP-dependent activity, acting on DNA"/>
    <property type="evidence" value="ECO:0007669"/>
    <property type="project" value="TreeGrafter"/>
</dbReference>
<feature type="domain" description="RING-type" evidence="11">
    <location>
        <begin position="685"/>
        <end position="736"/>
    </location>
</feature>
<evidence type="ECO:0000259" key="13">
    <source>
        <dbReference type="PROSITE" id="PS51194"/>
    </source>
</evidence>
<evidence type="ECO:0000256" key="6">
    <source>
        <dbReference type="ARBA" id="ARBA00022806"/>
    </source>
</evidence>
<dbReference type="OrthoDB" id="423559at2759"/>
<dbReference type="PROSITE" id="PS51192">
    <property type="entry name" value="HELICASE_ATP_BIND_1"/>
    <property type="match status" value="1"/>
</dbReference>
<dbReference type="Gene3D" id="3.40.50.10810">
    <property type="entry name" value="Tandem AAA-ATPase domain"/>
    <property type="match status" value="1"/>
</dbReference>
<evidence type="ECO:0000256" key="5">
    <source>
        <dbReference type="ARBA" id="ARBA00022801"/>
    </source>
</evidence>
<feature type="region of interest" description="Disordered" evidence="10">
    <location>
        <begin position="807"/>
        <end position="852"/>
    </location>
</feature>
<dbReference type="AlphaFoldDB" id="A0A9W9D8V9"/>
<feature type="region of interest" description="Disordered" evidence="10">
    <location>
        <begin position="41"/>
        <end position="154"/>
    </location>
</feature>
<evidence type="ECO:0000256" key="9">
    <source>
        <dbReference type="PROSITE-ProRule" id="PRU00175"/>
    </source>
</evidence>
<dbReference type="InterPro" id="IPR000330">
    <property type="entry name" value="SNF2_N"/>
</dbReference>
<dbReference type="InterPro" id="IPR017907">
    <property type="entry name" value="Znf_RING_CS"/>
</dbReference>
<dbReference type="InterPro" id="IPR027417">
    <property type="entry name" value="P-loop_NTPase"/>
</dbReference>
<keyword evidence="2" id="KW-0479">Metal-binding</keyword>
<dbReference type="Proteomes" id="UP001140510">
    <property type="component" value="Unassembled WGS sequence"/>
</dbReference>